<dbReference type="RefSeq" id="WP_281793457.1">
    <property type="nucleotide sequence ID" value="NZ_BSDR01000001.1"/>
</dbReference>
<dbReference type="EMBL" id="BSDR01000001">
    <property type="protein sequence ID" value="GLI34196.1"/>
    <property type="molecule type" value="Genomic_DNA"/>
</dbReference>
<dbReference type="AlphaFoldDB" id="A0A9W6D650"/>
<sequence>MEIKSLDQKPKDTQKDLDELQQRKAEEAEFAKLMSGADPFKALSYKILNLPFADKYRLLRGILDGPIVVGHSAFNPHVQLDPEDEMMKILEGIEMTIRHNHPLLLELLDN</sequence>
<organism evidence="2 3">
    <name type="scientific">Desulforhabdus amnigena</name>
    <dbReference type="NCBI Taxonomy" id="40218"/>
    <lineage>
        <taxon>Bacteria</taxon>
        <taxon>Pseudomonadati</taxon>
        <taxon>Thermodesulfobacteriota</taxon>
        <taxon>Syntrophobacteria</taxon>
        <taxon>Syntrophobacterales</taxon>
        <taxon>Syntrophobacteraceae</taxon>
        <taxon>Desulforhabdus</taxon>
    </lineage>
</organism>
<evidence type="ECO:0000313" key="2">
    <source>
        <dbReference type="EMBL" id="GLI34196.1"/>
    </source>
</evidence>
<evidence type="ECO:0000256" key="1">
    <source>
        <dbReference type="SAM" id="MobiDB-lite"/>
    </source>
</evidence>
<proteinExistence type="predicted"/>
<feature type="region of interest" description="Disordered" evidence="1">
    <location>
        <begin position="1"/>
        <end position="22"/>
    </location>
</feature>
<dbReference type="Proteomes" id="UP001144372">
    <property type="component" value="Unassembled WGS sequence"/>
</dbReference>
<evidence type="ECO:0000313" key="3">
    <source>
        <dbReference type="Proteomes" id="UP001144372"/>
    </source>
</evidence>
<name>A0A9W6D650_9BACT</name>
<keyword evidence="3" id="KW-1185">Reference proteome</keyword>
<reference evidence="2" key="1">
    <citation type="submission" date="2022-12" db="EMBL/GenBank/DDBJ databases">
        <title>Reference genome sequencing for broad-spectrum identification of bacterial and archaeal isolates by mass spectrometry.</title>
        <authorList>
            <person name="Sekiguchi Y."/>
            <person name="Tourlousse D.M."/>
        </authorList>
    </citation>
    <scope>NUCLEOTIDE SEQUENCE</scope>
    <source>
        <strain evidence="2">ASRB1</strain>
    </source>
</reference>
<gene>
    <name evidence="2" type="ORF">DAMNIGENAA_16290</name>
</gene>
<protein>
    <submittedName>
        <fullName evidence="2">Uncharacterized protein</fullName>
    </submittedName>
</protein>
<accession>A0A9W6D650</accession>
<comment type="caution">
    <text evidence="2">The sequence shown here is derived from an EMBL/GenBank/DDBJ whole genome shotgun (WGS) entry which is preliminary data.</text>
</comment>